<dbReference type="NCBIfam" id="NF002048">
    <property type="entry name" value="PRK00876.1"/>
    <property type="match status" value="1"/>
</dbReference>
<dbReference type="SUPFAM" id="SSF52402">
    <property type="entry name" value="Adenine nucleotide alpha hydrolases-like"/>
    <property type="match status" value="1"/>
</dbReference>
<evidence type="ECO:0000256" key="1">
    <source>
        <dbReference type="ARBA" id="ARBA00004790"/>
    </source>
</evidence>
<sequence>MQVAEEMSMNIIEELNGNIGNIALKLRGFIRDQVASFKKKGVVIGVSGGIDSSVILTLCVQELGKENVYGLLLPEEESAPSSKVLGAEICESLGVSYEEVPISPILRSLNIYNKKEKILKRICPEYDARIHKTSLVLPDFLNTGLLNVPYICLVNNGETVGKYRLKATDYLELIGLQGVKQRSRMLVQYMYAETMNYAVCGTTNKTETVLGQFVKYGDGGVDLEPLADCYKVQVYALGKLLNVNEEIIKRPPSADTWSHYTTDEEFYWRMPIQIMDQLLYAQEHRLSLQVIEKSTGLSRETIEKAQRHINRIKDTTEYIRAAPPVCYINR</sequence>
<dbReference type="UniPathway" id="UPA00253">
    <property type="reaction ID" value="UER00333"/>
</dbReference>
<evidence type="ECO:0000256" key="4">
    <source>
        <dbReference type="ARBA" id="ARBA00022840"/>
    </source>
</evidence>
<reference evidence="9 10" key="1">
    <citation type="submission" date="2014-07" db="EMBL/GenBank/DDBJ databases">
        <title>Methanogenic archaea and the global carbon cycle.</title>
        <authorList>
            <person name="Henriksen J.R."/>
            <person name="Luke J."/>
            <person name="Reinhart S."/>
            <person name="Benedict M.N."/>
            <person name="Youngblut N.D."/>
            <person name="Metcalf M.E."/>
            <person name="Whitaker R.J."/>
            <person name="Metcalf W.W."/>
        </authorList>
    </citation>
    <scope>NUCLEOTIDE SEQUENCE [LARGE SCALE GENOMIC DNA]</scope>
    <source>
        <strain evidence="9 10">MS</strain>
    </source>
</reference>
<organism evidence="9 10">
    <name type="scientific">Methanosarcina barkeri MS</name>
    <dbReference type="NCBI Taxonomy" id="1434108"/>
    <lineage>
        <taxon>Archaea</taxon>
        <taxon>Methanobacteriati</taxon>
        <taxon>Methanobacteriota</taxon>
        <taxon>Stenosarchaea group</taxon>
        <taxon>Methanomicrobia</taxon>
        <taxon>Methanosarcinales</taxon>
        <taxon>Methanosarcinaceae</taxon>
        <taxon>Methanosarcina</taxon>
    </lineage>
</organism>
<dbReference type="InterPro" id="IPR003694">
    <property type="entry name" value="NAD_synthase"/>
</dbReference>
<dbReference type="PATRIC" id="fig|1434108.4.peg.3426"/>
<dbReference type="Proteomes" id="UP000033033">
    <property type="component" value="Chromosome"/>
</dbReference>
<dbReference type="GO" id="GO:0005737">
    <property type="term" value="C:cytoplasm"/>
    <property type="evidence" value="ECO:0007669"/>
    <property type="project" value="InterPro"/>
</dbReference>
<keyword evidence="2 6" id="KW-0436">Ligase</keyword>
<name>A0A0E3QVU2_METBA</name>
<dbReference type="PANTHER" id="PTHR23090:SF9">
    <property type="entry name" value="GLUTAMINE-DEPENDENT NAD(+) SYNTHETASE"/>
    <property type="match status" value="1"/>
</dbReference>
<dbReference type="RefSeq" id="WP_141706455.1">
    <property type="nucleotide sequence ID" value="NZ_CP009528.1"/>
</dbReference>
<dbReference type="InterPro" id="IPR022310">
    <property type="entry name" value="NAD/GMP_synthase"/>
</dbReference>
<dbReference type="GO" id="GO:0009435">
    <property type="term" value="P:NAD+ biosynthetic process"/>
    <property type="evidence" value="ECO:0007669"/>
    <property type="project" value="UniProtKB-UniPathway"/>
</dbReference>
<evidence type="ECO:0000256" key="5">
    <source>
        <dbReference type="ARBA" id="ARBA00023027"/>
    </source>
</evidence>
<dbReference type="PANTHER" id="PTHR23090">
    <property type="entry name" value="NH 3 /GLUTAMINE-DEPENDENT NAD + SYNTHETASE"/>
    <property type="match status" value="1"/>
</dbReference>
<evidence type="ECO:0000256" key="6">
    <source>
        <dbReference type="RuleBase" id="RU003811"/>
    </source>
</evidence>
<dbReference type="AlphaFoldDB" id="A0A0E3QVU2"/>
<dbReference type="EMBL" id="CP009528">
    <property type="protein sequence ID" value="AKB55684.1"/>
    <property type="molecule type" value="Genomic_DNA"/>
</dbReference>
<dbReference type="InterPro" id="IPR014729">
    <property type="entry name" value="Rossmann-like_a/b/a_fold"/>
</dbReference>
<evidence type="ECO:0000256" key="7">
    <source>
        <dbReference type="RuleBase" id="RU003812"/>
    </source>
</evidence>
<dbReference type="GO" id="GO:0004359">
    <property type="term" value="F:glutaminase activity"/>
    <property type="evidence" value="ECO:0007669"/>
    <property type="project" value="InterPro"/>
</dbReference>
<keyword evidence="10" id="KW-1185">Reference proteome</keyword>
<keyword evidence="3 6" id="KW-0547">Nucleotide-binding</keyword>
<dbReference type="CDD" id="cd00553">
    <property type="entry name" value="NAD_synthase"/>
    <property type="match status" value="1"/>
</dbReference>
<dbReference type="EC" id="6.3.1.5" evidence="7"/>
<dbReference type="NCBIfam" id="TIGR00552">
    <property type="entry name" value="nadE"/>
    <property type="match status" value="1"/>
</dbReference>
<evidence type="ECO:0000313" key="9">
    <source>
        <dbReference type="EMBL" id="AKB55684.1"/>
    </source>
</evidence>
<evidence type="ECO:0000256" key="2">
    <source>
        <dbReference type="ARBA" id="ARBA00022598"/>
    </source>
</evidence>
<gene>
    <name evidence="9" type="ORF">MSBRM_2686</name>
</gene>
<dbReference type="Pfam" id="PF02540">
    <property type="entry name" value="NAD_synthase"/>
    <property type="match status" value="2"/>
</dbReference>
<dbReference type="GO" id="GO:0005524">
    <property type="term" value="F:ATP binding"/>
    <property type="evidence" value="ECO:0007669"/>
    <property type="project" value="UniProtKB-KW"/>
</dbReference>
<keyword evidence="4 6" id="KW-0067">ATP-binding</keyword>
<dbReference type="KEGG" id="mby:MSBRM_2686"/>
<proteinExistence type="inferred from homology"/>
<comment type="similarity">
    <text evidence="6">Belongs to the NAD synthetase family.</text>
</comment>
<protein>
    <recommendedName>
        <fullName evidence="7">NH(3)-dependent NAD(+) synthetase</fullName>
        <ecNumber evidence="7">6.3.1.5</ecNumber>
    </recommendedName>
</protein>
<comment type="pathway">
    <text evidence="1">Cofactor biosynthesis; NAD(+) biosynthesis.</text>
</comment>
<evidence type="ECO:0000313" key="10">
    <source>
        <dbReference type="Proteomes" id="UP000033033"/>
    </source>
</evidence>
<dbReference type="GeneID" id="24845988"/>
<dbReference type="GO" id="GO:0008795">
    <property type="term" value="F:NAD+ synthase activity"/>
    <property type="evidence" value="ECO:0007669"/>
    <property type="project" value="UniProtKB-EC"/>
</dbReference>
<dbReference type="HOGENOM" id="CLU_059327_0_0_2"/>
<dbReference type="GO" id="GO:0003952">
    <property type="term" value="F:NAD+ synthase (glutamine-hydrolyzing) activity"/>
    <property type="evidence" value="ECO:0007669"/>
    <property type="project" value="InterPro"/>
</dbReference>
<feature type="domain" description="NAD/GMP synthase" evidence="8">
    <location>
        <begin position="172"/>
        <end position="310"/>
    </location>
</feature>
<evidence type="ECO:0000259" key="8">
    <source>
        <dbReference type="Pfam" id="PF02540"/>
    </source>
</evidence>
<evidence type="ECO:0000256" key="3">
    <source>
        <dbReference type="ARBA" id="ARBA00022741"/>
    </source>
</evidence>
<feature type="domain" description="NAD/GMP synthase" evidence="8">
    <location>
        <begin position="25"/>
        <end position="115"/>
    </location>
</feature>
<comment type="catalytic activity">
    <reaction evidence="7">
        <text>deamido-NAD(+) + NH4(+) + ATP = AMP + diphosphate + NAD(+) + H(+)</text>
        <dbReference type="Rhea" id="RHEA:21188"/>
        <dbReference type="ChEBI" id="CHEBI:15378"/>
        <dbReference type="ChEBI" id="CHEBI:28938"/>
        <dbReference type="ChEBI" id="CHEBI:30616"/>
        <dbReference type="ChEBI" id="CHEBI:33019"/>
        <dbReference type="ChEBI" id="CHEBI:57540"/>
        <dbReference type="ChEBI" id="CHEBI:58437"/>
        <dbReference type="ChEBI" id="CHEBI:456215"/>
        <dbReference type="EC" id="6.3.1.5"/>
    </reaction>
</comment>
<dbReference type="STRING" id="1434108.MSBRM_2686"/>
<keyword evidence="5 6" id="KW-0520">NAD</keyword>
<accession>A0A0E3QVU2</accession>
<dbReference type="Gene3D" id="3.40.50.620">
    <property type="entry name" value="HUPs"/>
    <property type="match status" value="1"/>
</dbReference>